<dbReference type="Pfam" id="PF06935">
    <property type="entry name" value="DUF1284"/>
    <property type="match status" value="1"/>
</dbReference>
<accession>A0A368NYD1</accession>
<dbReference type="EMBL" id="QUSG01000001">
    <property type="protein sequence ID" value="KAA3531995.1"/>
    <property type="molecule type" value="Genomic_DNA"/>
</dbReference>
<dbReference type="Proteomes" id="UP000436911">
    <property type="component" value="Unassembled WGS sequence"/>
</dbReference>
<gene>
    <name evidence="1" type="ORF">DXT89_01065</name>
</gene>
<dbReference type="RefSeq" id="WP_060719064.1">
    <property type="nucleotide sequence ID" value="NZ_CP055265.1"/>
</dbReference>
<reference evidence="1 2" key="1">
    <citation type="submission" date="2018-08" db="EMBL/GenBank/DDBJ databases">
        <title>Genome sequencing of Agrobacterium vitis strain ICMP 10754.</title>
        <authorList>
            <person name="Visnovsky S.B."/>
            <person name="Pitman A.R."/>
        </authorList>
    </citation>
    <scope>NUCLEOTIDE SEQUENCE [LARGE SCALE GENOMIC DNA]</scope>
    <source>
        <strain evidence="1 2">ICMP 10754</strain>
    </source>
</reference>
<dbReference type="AlphaFoldDB" id="A0A368NYD1"/>
<name>A0A368NYD1_AGRVI</name>
<sequence length="143" mass="15431">MTVRLRGHHLLCMLTFVGEGYTADFVANYRRVAARLTDGESIEIVDGPDDLCQPLTHSQTAHCFRDSVLERDRKARDAVAELLSRPVETGTIITPDASLLARLRAAFATGSVRSACHDCEWSSLCDGIAAEGYSGALVNPPAA</sequence>
<proteinExistence type="predicted"/>
<evidence type="ECO:0000313" key="2">
    <source>
        <dbReference type="Proteomes" id="UP000436911"/>
    </source>
</evidence>
<organism evidence="1 2">
    <name type="scientific">Agrobacterium vitis</name>
    <name type="common">Rhizobium vitis</name>
    <dbReference type="NCBI Taxonomy" id="373"/>
    <lineage>
        <taxon>Bacteria</taxon>
        <taxon>Pseudomonadati</taxon>
        <taxon>Pseudomonadota</taxon>
        <taxon>Alphaproteobacteria</taxon>
        <taxon>Hyphomicrobiales</taxon>
        <taxon>Rhizobiaceae</taxon>
        <taxon>Rhizobium/Agrobacterium group</taxon>
        <taxon>Agrobacterium</taxon>
    </lineage>
</organism>
<protein>
    <submittedName>
        <fullName evidence="1">DUF1284 domain-containing protein</fullName>
    </submittedName>
</protein>
<dbReference type="OrthoDB" id="6195504at2"/>
<dbReference type="InterPro" id="IPR009702">
    <property type="entry name" value="DUF1284"/>
</dbReference>
<comment type="caution">
    <text evidence="1">The sequence shown here is derived from an EMBL/GenBank/DDBJ whole genome shotgun (WGS) entry which is preliminary data.</text>
</comment>
<dbReference type="GeneID" id="60681864"/>
<evidence type="ECO:0000313" key="1">
    <source>
        <dbReference type="EMBL" id="KAA3531995.1"/>
    </source>
</evidence>